<dbReference type="CDD" id="cd12790">
    <property type="entry name" value="RasGAP_plexin_A"/>
    <property type="match status" value="1"/>
</dbReference>
<dbReference type="Proteomes" id="UP000230423">
    <property type="component" value="Unassembled WGS sequence"/>
</dbReference>
<dbReference type="GO" id="GO:0017154">
    <property type="term" value="F:semaphorin receptor activity"/>
    <property type="evidence" value="ECO:0007669"/>
    <property type="project" value="InterPro"/>
</dbReference>
<dbReference type="SMART" id="SM00429">
    <property type="entry name" value="IPT"/>
    <property type="match status" value="4"/>
</dbReference>
<dbReference type="InterPro" id="IPR014756">
    <property type="entry name" value="Ig_E-set"/>
</dbReference>
<keyword evidence="4" id="KW-1133">Transmembrane helix</keyword>
<feature type="transmembrane region" description="Helical" evidence="4">
    <location>
        <begin position="557"/>
        <end position="579"/>
    </location>
</feature>
<evidence type="ECO:0000313" key="6">
    <source>
        <dbReference type="EMBL" id="PIO70470.1"/>
    </source>
</evidence>
<dbReference type="InterPro" id="IPR002909">
    <property type="entry name" value="IPT_dom"/>
</dbReference>
<dbReference type="Pfam" id="PF01833">
    <property type="entry name" value="TIG"/>
    <property type="match status" value="3"/>
</dbReference>
<dbReference type="Gene3D" id="3.30.1680.10">
    <property type="entry name" value="ligand-binding face of the semaphorins, domain 2"/>
    <property type="match status" value="1"/>
</dbReference>
<dbReference type="Gene3D" id="3.10.20.90">
    <property type="entry name" value="Phosphatidylinositol 3-kinase Catalytic Subunit, Chain A, domain 1"/>
    <property type="match status" value="1"/>
</dbReference>
<evidence type="ECO:0000256" key="4">
    <source>
        <dbReference type="SAM" id="Phobius"/>
    </source>
</evidence>
<dbReference type="Pfam" id="PF18020">
    <property type="entry name" value="TIG_2"/>
    <property type="match status" value="1"/>
</dbReference>
<dbReference type="GO" id="GO:0002116">
    <property type="term" value="C:semaphorin receptor complex"/>
    <property type="evidence" value="ECO:0007669"/>
    <property type="project" value="TreeGrafter"/>
</dbReference>
<proteinExistence type="predicted"/>
<dbReference type="InterPro" id="IPR002165">
    <property type="entry name" value="Plexin_repeat"/>
</dbReference>
<dbReference type="Pfam" id="PF08337">
    <property type="entry name" value="Plexin_cytopl"/>
    <property type="match status" value="2"/>
</dbReference>
<evidence type="ECO:0000256" key="3">
    <source>
        <dbReference type="ARBA" id="ARBA00023180"/>
    </source>
</evidence>
<dbReference type="CDD" id="cd00603">
    <property type="entry name" value="IPT_PCSR"/>
    <property type="match status" value="1"/>
</dbReference>
<keyword evidence="7" id="KW-1185">Reference proteome</keyword>
<dbReference type="GO" id="GO:0030334">
    <property type="term" value="P:regulation of cell migration"/>
    <property type="evidence" value="ECO:0007669"/>
    <property type="project" value="TreeGrafter"/>
</dbReference>
<dbReference type="PANTHER" id="PTHR22625:SF70">
    <property type="entry name" value="PLEXIN A, ISOFORM A"/>
    <property type="match status" value="1"/>
</dbReference>
<sequence length="1085" mass="121749">MGLFQREGHSRRKGPQKCPHIVAPQTKLYVAAGERRNISVKMQNLDPIFMTDFRCQFRVGNIEHEKSAVKTFDDNIICDEMQFDHYGIGLSGGTSPVEFNVVWSSGDSTKKHTLDNVGGVAVEVYKCEALASNCGACLTLDTTKYECGWCVADSRCVRPLACEAKSPQDWLNSTQLCANPTIEEFSPRKGPVGGKTKLRIIGTNLGRRYQDVAGAVIVANVQCTVLPSEYHPATEIVCETGKAAIKNSKGPIVVRLRADDANYAAVSKYDYEYVEPAVSAVKPDRGPISGGTDVTLYGTDLDAGSEVHVSFGEVNCEVLSRRENQLICRMDAGDSQGGRQLRIDFDGSRGRMPYPVTYNFALNPRVSTVLPAKTIAAGGVQIDVKGEGFALLQRPRMVLINDRGVHQAGPVCEVEDDSLMVCITPGLPTGDTGGRLHHNFAFDFDGTITESRQLEVYSNPKIDQFSETRFYRPGDNYLTINGEDLNVGAMERDIKITVGGVDCQLTALARKVLTCKPPTEKPPLEGGLQPEVVVKIGNISYTAGQLSYDSPSLTSSVVIVILACIAAMLVCFVCLAIMYRRKTNSHQRQMKYLKTQMDTIEMKVATECKEAFAELQTSLNQYTADLPLGTPIVPFLEYKDYCARVLFPNNPHNHPVLRDLEVDSQKAGAIEAGLREFHKLLMNKTFFLTMVRTMESNKYFLGKDRVYVGSLVMVVLQEKMGYCTEMLKQLLRELIDRTVEKKFQPKILFRRSESVAERMLAAWFTFLMHDYLRVKEKCLDAKYRTVPYSDRPNANDLDLEWRTGINGRMVLQDAEGQKLFHLVKPTEHGPSENQEKMVTEIYLTRLLMMKGTLQKFINDLLESIFSTASRSAPLPAAIKYMFDFMDEQALEHGITDAEVVHAWKSNALPLRFWVNLIKNPHFVFDIQKPTKVEGCLSVVAQTLMDACSTQDHQLTKDSPSSKLLFAKDMYQYRDWVDSYYSDIARLPPISDQDMAALLNEESRVHRGQFHVFSALNELYKYLDQYKDPIMDALEHNEHAQASRLPGRLQDMLALMEADQSRTDYDSSTLGLGYNSNSRLMPRERL</sequence>
<dbReference type="InterPro" id="IPR008936">
    <property type="entry name" value="Rho_GTPase_activation_prot"/>
</dbReference>
<keyword evidence="2 4" id="KW-0472">Membrane</keyword>
<dbReference type="SUPFAM" id="SSF48350">
    <property type="entry name" value="GTPase activation domain, GAP"/>
    <property type="match status" value="1"/>
</dbReference>
<evidence type="ECO:0000256" key="2">
    <source>
        <dbReference type="ARBA" id="ARBA00023136"/>
    </source>
</evidence>
<organism evidence="6 7">
    <name type="scientific">Teladorsagia circumcincta</name>
    <name type="common">Brown stomach worm</name>
    <name type="synonym">Ostertagia circumcincta</name>
    <dbReference type="NCBI Taxonomy" id="45464"/>
    <lineage>
        <taxon>Eukaryota</taxon>
        <taxon>Metazoa</taxon>
        <taxon>Ecdysozoa</taxon>
        <taxon>Nematoda</taxon>
        <taxon>Chromadorea</taxon>
        <taxon>Rhabditida</taxon>
        <taxon>Rhabditina</taxon>
        <taxon>Rhabditomorpha</taxon>
        <taxon>Strongyloidea</taxon>
        <taxon>Trichostrongylidae</taxon>
        <taxon>Teladorsagia</taxon>
    </lineage>
</organism>
<dbReference type="Gene3D" id="2.60.40.10">
    <property type="entry name" value="Immunoglobulins"/>
    <property type="match status" value="4"/>
</dbReference>
<dbReference type="CDD" id="cd01180">
    <property type="entry name" value="IPT_plexin_repeat1"/>
    <property type="match status" value="1"/>
</dbReference>
<feature type="domain" description="IPT/TIG" evidence="5">
    <location>
        <begin position="459"/>
        <end position="549"/>
    </location>
</feature>
<feature type="domain" description="IPT/TIG" evidence="5">
    <location>
        <begin position="179"/>
        <end position="274"/>
    </location>
</feature>
<dbReference type="GO" id="GO:0005886">
    <property type="term" value="C:plasma membrane"/>
    <property type="evidence" value="ECO:0007669"/>
    <property type="project" value="TreeGrafter"/>
</dbReference>
<dbReference type="FunFam" id="1.10.506.10:FF:000033">
    <property type="entry name" value="PLeXin"/>
    <property type="match status" value="1"/>
</dbReference>
<dbReference type="Pfam" id="PF01437">
    <property type="entry name" value="PSI"/>
    <property type="match status" value="1"/>
</dbReference>
<feature type="domain" description="IPT/TIG" evidence="5">
    <location>
        <begin position="363"/>
        <end position="457"/>
    </location>
</feature>
<dbReference type="EMBL" id="KZ346259">
    <property type="protein sequence ID" value="PIO70470.1"/>
    <property type="molecule type" value="Genomic_DNA"/>
</dbReference>
<dbReference type="InterPro" id="IPR031148">
    <property type="entry name" value="Plexin"/>
</dbReference>
<keyword evidence="4" id="KW-0812">Transmembrane</keyword>
<dbReference type="OrthoDB" id="125363at2759"/>
<dbReference type="InterPro" id="IPR013548">
    <property type="entry name" value="Plexin_cytoplasmic_RasGAP_dom"/>
</dbReference>
<dbReference type="Gene3D" id="1.10.506.10">
    <property type="entry name" value="GTPase Activation - p120gap, domain 1"/>
    <property type="match status" value="1"/>
</dbReference>
<dbReference type="AlphaFoldDB" id="A0A2G9ULV8"/>
<evidence type="ECO:0000259" key="5">
    <source>
        <dbReference type="SMART" id="SM00429"/>
    </source>
</evidence>
<dbReference type="PANTHER" id="PTHR22625">
    <property type="entry name" value="PLEXIN"/>
    <property type="match status" value="1"/>
</dbReference>
<evidence type="ECO:0000313" key="7">
    <source>
        <dbReference type="Proteomes" id="UP000230423"/>
    </source>
</evidence>
<evidence type="ECO:0000256" key="1">
    <source>
        <dbReference type="ARBA" id="ARBA00004479"/>
    </source>
</evidence>
<comment type="subcellular location">
    <subcellularLocation>
        <location evidence="1">Membrane</location>
        <topology evidence="1">Single-pass type I membrane protein</topology>
    </subcellularLocation>
</comment>
<dbReference type="InterPro" id="IPR041362">
    <property type="entry name" value="TIG2_plexin"/>
</dbReference>
<reference evidence="6 7" key="1">
    <citation type="submission" date="2015-09" db="EMBL/GenBank/DDBJ databases">
        <title>Draft genome of the parasitic nematode Teladorsagia circumcincta isolate WARC Sus (inbred).</title>
        <authorList>
            <person name="Mitreva M."/>
        </authorList>
    </citation>
    <scope>NUCLEOTIDE SEQUENCE [LARGE SCALE GENOMIC DNA]</scope>
    <source>
        <strain evidence="6 7">S</strain>
    </source>
</reference>
<name>A0A2G9ULV8_TELCI</name>
<keyword evidence="3" id="KW-0325">Glycoprotein</keyword>
<dbReference type="InterPro" id="IPR013783">
    <property type="entry name" value="Ig-like_fold"/>
</dbReference>
<accession>A0A2G9ULV8</accession>
<gene>
    <name evidence="6" type="ORF">TELCIR_07673</name>
</gene>
<protein>
    <submittedName>
        <fullName evidence="6">Plexin cytoplasmic region</fullName>
    </submittedName>
</protein>
<feature type="domain" description="IPT/TIG" evidence="5">
    <location>
        <begin position="275"/>
        <end position="361"/>
    </location>
</feature>
<dbReference type="SUPFAM" id="SSF81296">
    <property type="entry name" value="E set domains"/>
    <property type="match status" value="4"/>
</dbReference>